<accession>A0A9E6ZV83</accession>
<gene>
    <name evidence="1" type="ORF">K9D25_06355</name>
</gene>
<dbReference type="RefSeq" id="WP_244450025.1">
    <property type="nucleotide sequence ID" value="NZ_CP083239.1"/>
</dbReference>
<sequence length="267" mass="29904">MRRWPADDLADDAWHRFLGEAIGGLREAARRVREPASTERRPGWFGKSNKAFKGAKLPDETSISQALIEAMEEIRDEQFIVAPSRGSSIPNLTGMDFHVEVARRYDPAIGPRAQPTDIQLAIHRDRLDLRLEAKKLTRLGDIAADYLGADGLGRFDDACAPYTLERFGGMLAYVTDRDAAEWTLLISEGIRAALPSDRVKTTLLLGDEIITTTHLRDVDIAVHGIQGRFSTDVVHLVFEFDAWPNRRIASSNDRIDDRRTKEAQPEG</sequence>
<organism evidence="1 2">
    <name type="scientific">Ancylobacter polymorphus</name>
    <dbReference type="NCBI Taxonomy" id="223390"/>
    <lineage>
        <taxon>Bacteria</taxon>
        <taxon>Pseudomonadati</taxon>
        <taxon>Pseudomonadota</taxon>
        <taxon>Alphaproteobacteria</taxon>
        <taxon>Hyphomicrobiales</taxon>
        <taxon>Xanthobacteraceae</taxon>
        <taxon>Ancylobacter</taxon>
    </lineage>
</organism>
<dbReference type="KEGG" id="apol:K9D25_06355"/>
<evidence type="ECO:0000313" key="1">
    <source>
        <dbReference type="EMBL" id="UOK72326.1"/>
    </source>
</evidence>
<reference evidence="1" key="1">
    <citation type="submission" date="2021-09" db="EMBL/GenBank/DDBJ databases">
        <title>Network and meta-omics reveal the key degrader and cooperation patterns in an efficient 1,4-dioxane-degrading microbial community.</title>
        <authorList>
            <person name="Dai C."/>
        </authorList>
    </citation>
    <scope>NUCLEOTIDE SEQUENCE</scope>
    <source>
        <strain evidence="1">ZM13</strain>
    </source>
</reference>
<protein>
    <submittedName>
        <fullName evidence="1">Uncharacterized protein</fullName>
    </submittedName>
</protein>
<dbReference type="Proteomes" id="UP000831684">
    <property type="component" value="Chromosome"/>
</dbReference>
<proteinExistence type="predicted"/>
<dbReference type="AlphaFoldDB" id="A0A9E6ZV83"/>
<name>A0A9E6ZV83_9HYPH</name>
<dbReference type="EMBL" id="CP083239">
    <property type="protein sequence ID" value="UOK72326.1"/>
    <property type="molecule type" value="Genomic_DNA"/>
</dbReference>
<evidence type="ECO:0000313" key="2">
    <source>
        <dbReference type="Proteomes" id="UP000831684"/>
    </source>
</evidence>